<dbReference type="AlphaFoldDB" id="A0A7W6NWY9"/>
<accession>A0A7W6NWY9</accession>
<keyword evidence="2" id="KW-1185">Reference proteome</keyword>
<gene>
    <name evidence="1" type="ORF">GGR46_003191</name>
</gene>
<dbReference type="EMBL" id="JACIEH010000003">
    <property type="protein sequence ID" value="MBB4099619.1"/>
    <property type="molecule type" value="Genomic_DNA"/>
</dbReference>
<comment type="caution">
    <text evidence="1">The sequence shown here is derived from an EMBL/GenBank/DDBJ whole genome shotgun (WGS) entry which is preliminary data.</text>
</comment>
<protein>
    <submittedName>
        <fullName evidence="1">Uncharacterized protein</fullName>
    </submittedName>
</protein>
<name>A0A7W6NWY9_9SPHN</name>
<reference evidence="1 2" key="1">
    <citation type="submission" date="2020-08" db="EMBL/GenBank/DDBJ databases">
        <title>Genomic Encyclopedia of Type Strains, Phase IV (KMG-IV): sequencing the most valuable type-strain genomes for metagenomic binning, comparative biology and taxonomic classification.</title>
        <authorList>
            <person name="Goeker M."/>
        </authorList>
    </citation>
    <scope>NUCLEOTIDE SEQUENCE [LARGE SCALE GENOMIC DNA]</scope>
    <source>
        <strain evidence="1 2">DSM 101806</strain>
    </source>
</reference>
<dbReference type="RefSeq" id="WP_183999002.1">
    <property type="nucleotide sequence ID" value="NZ_JACIEH010000003.1"/>
</dbReference>
<dbReference type="Proteomes" id="UP000557392">
    <property type="component" value="Unassembled WGS sequence"/>
</dbReference>
<organism evidence="1 2">
    <name type="scientific">Sphingomonas kyeonggiensis</name>
    <dbReference type="NCBI Taxonomy" id="1268553"/>
    <lineage>
        <taxon>Bacteria</taxon>
        <taxon>Pseudomonadati</taxon>
        <taxon>Pseudomonadota</taxon>
        <taxon>Alphaproteobacteria</taxon>
        <taxon>Sphingomonadales</taxon>
        <taxon>Sphingomonadaceae</taxon>
        <taxon>Sphingomonas</taxon>
    </lineage>
</organism>
<sequence>MSRILGKPDDVILDRIANIFCEVPNWTEANLVSELVAIPNIPNLGFYRIDRILEAVSAGKADLRGSFGFRKFIEKLYEESGIGTSVVNELLLKRDLNVYMREGQVEG</sequence>
<evidence type="ECO:0000313" key="2">
    <source>
        <dbReference type="Proteomes" id="UP000557392"/>
    </source>
</evidence>
<evidence type="ECO:0000313" key="1">
    <source>
        <dbReference type="EMBL" id="MBB4099619.1"/>
    </source>
</evidence>
<proteinExistence type="predicted"/>